<sequence>MTSKTTQDHCLIGWCVSNHDDGDPMHFGGGADFLVLATPLLTRGPSPEMLSVGIEQVEHDGKVQTMISLDVRESSVYLTRDQAKLVALHLLKLDIDASAVDRG</sequence>
<evidence type="ECO:0000313" key="2">
    <source>
        <dbReference type="Proteomes" id="UP000824681"/>
    </source>
</evidence>
<organism evidence="1 2">
    <name type="scientific">Nonomuraea coxensis DSM 45129</name>
    <dbReference type="NCBI Taxonomy" id="1122611"/>
    <lineage>
        <taxon>Bacteria</taxon>
        <taxon>Bacillati</taxon>
        <taxon>Actinomycetota</taxon>
        <taxon>Actinomycetes</taxon>
        <taxon>Streptosporangiales</taxon>
        <taxon>Streptosporangiaceae</taxon>
        <taxon>Nonomuraea</taxon>
    </lineage>
</organism>
<proteinExistence type="predicted"/>
<keyword evidence="2" id="KW-1185">Reference proteome</keyword>
<name>A0ABX8UB00_9ACTN</name>
<dbReference type="EMBL" id="CP068985">
    <property type="protein sequence ID" value="QYC44929.1"/>
    <property type="molecule type" value="Genomic_DNA"/>
</dbReference>
<dbReference type="Proteomes" id="UP000824681">
    <property type="component" value="Chromosome"/>
</dbReference>
<evidence type="ECO:0000313" key="1">
    <source>
        <dbReference type="EMBL" id="QYC44929.1"/>
    </source>
</evidence>
<reference evidence="1 2" key="1">
    <citation type="journal article" date="2021" name="ACS Chem. Biol.">
        <title>Genomic-Led Discovery of a Novel Glycopeptide Antibiotic by Nonomuraea coxensis DSM 45129.</title>
        <authorList>
            <person name="Yushchuk O."/>
            <person name="Vior N.M."/>
            <person name="Andreo-Vidal A."/>
            <person name="Berini F."/>
            <person name="Ruckert C."/>
            <person name="Busche T."/>
            <person name="Binda E."/>
            <person name="Kalinowski J."/>
            <person name="Truman A.W."/>
            <person name="Marinelli F."/>
        </authorList>
    </citation>
    <scope>NUCLEOTIDE SEQUENCE [LARGE SCALE GENOMIC DNA]</scope>
    <source>
        <strain evidence="1 2">DSM 45129</strain>
    </source>
</reference>
<gene>
    <name evidence="1" type="ORF">Nocox_36875</name>
</gene>
<accession>A0ABX8UB00</accession>
<dbReference type="RefSeq" id="WP_020545087.1">
    <property type="nucleotide sequence ID" value="NZ_CP068985.1"/>
</dbReference>
<protein>
    <submittedName>
        <fullName evidence="1">Uncharacterized protein</fullName>
    </submittedName>
</protein>